<evidence type="ECO:0000256" key="7">
    <source>
        <dbReference type="PIRNR" id="PIRNR000077"/>
    </source>
</evidence>
<dbReference type="InterPro" id="IPR017937">
    <property type="entry name" value="Thioredoxin_CS"/>
</dbReference>
<dbReference type="AlphaFoldDB" id="A0A286RKP9"/>
<keyword evidence="12" id="KW-1185">Reference proteome</keyword>
<dbReference type="PROSITE" id="PS51352">
    <property type="entry name" value="THIOREDOXIN_2"/>
    <property type="match status" value="1"/>
</dbReference>
<dbReference type="InterPro" id="IPR036249">
    <property type="entry name" value="Thioredoxin-like_sf"/>
</dbReference>
<feature type="active site" description="Nucleophile" evidence="8">
    <location>
        <position position="35"/>
    </location>
</feature>
<dbReference type="GO" id="GO:0015035">
    <property type="term" value="F:protein-disulfide reductase activity"/>
    <property type="evidence" value="ECO:0007669"/>
    <property type="project" value="UniProtKB-UniRule"/>
</dbReference>
<dbReference type="Gene3D" id="3.40.30.10">
    <property type="entry name" value="Glutaredoxin"/>
    <property type="match status" value="1"/>
</dbReference>
<evidence type="ECO:0000256" key="6">
    <source>
        <dbReference type="NCBIfam" id="TIGR01068"/>
    </source>
</evidence>
<keyword evidence="4 9" id="KW-1015">Disulfide bond</keyword>
<feature type="site" description="Contributes to redox potential value" evidence="8">
    <location>
        <position position="33"/>
    </location>
</feature>
<evidence type="ECO:0000256" key="1">
    <source>
        <dbReference type="ARBA" id="ARBA00008987"/>
    </source>
</evidence>
<protein>
    <recommendedName>
        <fullName evidence="6 7">Thioredoxin</fullName>
    </recommendedName>
</protein>
<dbReference type="PROSITE" id="PS00194">
    <property type="entry name" value="THIOREDOXIN_1"/>
    <property type="match status" value="1"/>
</dbReference>
<dbReference type="PRINTS" id="PR00421">
    <property type="entry name" value="THIOREDOXIN"/>
</dbReference>
<name>A0A286RKP9_9BACT</name>
<evidence type="ECO:0000256" key="8">
    <source>
        <dbReference type="PIRSR" id="PIRSR000077-1"/>
    </source>
</evidence>
<feature type="domain" description="Thioredoxin" evidence="10">
    <location>
        <begin position="1"/>
        <end position="108"/>
    </location>
</feature>
<dbReference type="CDD" id="cd02947">
    <property type="entry name" value="TRX_family"/>
    <property type="match status" value="1"/>
</dbReference>
<evidence type="ECO:0000256" key="3">
    <source>
        <dbReference type="ARBA" id="ARBA00022982"/>
    </source>
</evidence>
<dbReference type="PANTHER" id="PTHR45663:SF11">
    <property type="entry name" value="GEO12009P1"/>
    <property type="match status" value="1"/>
</dbReference>
<dbReference type="NCBIfam" id="TIGR01068">
    <property type="entry name" value="thioredoxin"/>
    <property type="match status" value="1"/>
</dbReference>
<accession>A0A286RKP9</accession>
<dbReference type="EMBL" id="CP018477">
    <property type="protein sequence ID" value="ASV76543.1"/>
    <property type="molecule type" value="Genomic_DNA"/>
</dbReference>
<feature type="site" description="Contributes to redox potential value" evidence="8">
    <location>
        <position position="34"/>
    </location>
</feature>
<dbReference type="PIRSF" id="PIRSF000077">
    <property type="entry name" value="Thioredoxin"/>
    <property type="match status" value="1"/>
</dbReference>
<feature type="disulfide bond" description="Redox-active" evidence="9">
    <location>
        <begin position="32"/>
        <end position="35"/>
    </location>
</feature>
<evidence type="ECO:0000259" key="10">
    <source>
        <dbReference type="PROSITE" id="PS51352"/>
    </source>
</evidence>
<evidence type="ECO:0000313" key="12">
    <source>
        <dbReference type="Proteomes" id="UP000215086"/>
    </source>
</evidence>
<feature type="site" description="Deprotonates C-terminal active site Cys" evidence="8">
    <location>
        <position position="26"/>
    </location>
</feature>
<dbReference type="OrthoDB" id="9790390at2"/>
<evidence type="ECO:0000313" key="11">
    <source>
        <dbReference type="EMBL" id="ASV76543.1"/>
    </source>
</evidence>
<sequence>MGQAIEVNETNFDKEVLQANVPVLVDFWAPWCGPCRMIAPTVEQLATELAGQAKVCKVNVDENQNLAVRYHVTAIPALMIFKGGQVVQKFTGVQSKDRLKDALVQAAS</sequence>
<proteinExistence type="inferred from homology"/>
<comment type="similarity">
    <text evidence="1 7">Belongs to the thioredoxin family.</text>
</comment>
<dbReference type="Proteomes" id="UP000215086">
    <property type="component" value="Chromosome"/>
</dbReference>
<dbReference type="InterPro" id="IPR005746">
    <property type="entry name" value="Thioredoxin"/>
</dbReference>
<feature type="active site" description="Nucleophile" evidence="8">
    <location>
        <position position="32"/>
    </location>
</feature>
<keyword evidence="5 9" id="KW-0676">Redox-active center</keyword>
<dbReference type="InterPro" id="IPR013766">
    <property type="entry name" value="Thioredoxin_domain"/>
</dbReference>
<dbReference type="GO" id="GO:0005737">
    <property type="term" value="C:cytoplasm"/>
    <property type="evidence" value="ECO:0007669"/>
    <property type="project" value="TreeGrafter"/>
</dbReference>
<dbReference type="Pfam" id="PF00085">
    <property type="entry name" value="Thioredoxin"/>
    <property type="match status" value="1"/>
</dbReference>
<evidence type="ECO:0000256" key="5">
    <source>
        <dbReference type="ARBA" id="ARBA00023284"/>
    </source>
</evidence>
<dbReference type="PANTHER" id="PTHR45663">
    <property type="entry name" value="GEO12009P1"/>
    <property type="match status" value="1"/>
</dbReference>
<dbReference type="RefSeq" id="WP_095416307.1">
    <property type="nucleotide sequence ID" value="NZ_CP018477.1"/>
</dbReference>
<dbReference type="KEGG" id="ttf:THTE_3942"/>
<keyword evidence="2" id="KW-0813">Transport</keyword>
<dbReference type="SUPFAM" id="SSF52833">
    <property type="entry name" value="Thioredoxin-like"/>
    <property type="match status" value="1"/>
</dbReference>
<gene>
    <name evidence="11" type="ORF">THTE_3942</name>
</gene>
<reference evidence="11 12" key="1">
    <citation type="journal article" name="Front. Microbiol.">
        <title>Sugar Metabolism of the First Thermophilic Planctomycete Thermogutta terrifontis: Comparative Genomic and Transcriptomic Approaches.</title>
        <authorList>
            <person name="Elcheninov A.G."/>
            <person name="Menzel P."/>
            <person name="Gudbergsdottir S.R."/>
            <person name="Slesarev A.I."/>
            <person name="Kadnikov V.V."/>
            <person name="Krogh A."/>
            <person name="Bonch-Osmolovskaya E.A."/>
            <person name="Peng X."/>
            <person name="Kublanov I.V."/>
        </authorList>
    </citation>
    <scope>NUCLEOTIDE SEQUENCE [LARGE SCALE GENOMIC DNA]</scope>
    <source>
        <strain evidence="11 12">R1</strain>
    </source>
</reference>
<evidence type="ECO:0000256" key="4">
    <source>
        <dbReference type="ARBA" id="ARBA00023157"/>
    </source>
</evidence>
<evidence type="ECO:0000256" key="9">
    <source>
        <dbReference type="PIRSR" id="PIRSR000077-4"/>
    </source>
</evidence>
<organism evidence="11 12">
    <name type="scientific">Thermogutta terrifontis</name>
    <dbReference type="NCBI Taxonomy" id="1331910"/>
    <lineage>
        <taxon>Bacteria</taxon>
        <taxon>Pseudomonadati</taxon>
        <taxon>Planctomycetota</taxon>
        <taxon>Planctomycetia</taxon>
        <taxon>Pirellulales</taxon>
        <taxon>Thermoguttaceae</taxon>
        <taxon>Thermogutta</taxon>
    </lineage>
</organism>
<evidence type="ECO:0000256" key="2">
    <source>
        <dbReference type="ARBA" id="ARBA00022448"/>
    </source>
</evidence>
<dbReference type="FunFam" id="3.40.30.10:FF:000001">
    <property type="entry name" value="Thioredoxin"/>
    <property type="match status" value="1"/>
</dbReference>
<keyword evidence="3" id="KW-0249">Electron transport</keyword>